<keyword evidence="1" id="KW-0694">RNA-binding</keyword>
<sequence length="283" mass="30792">MFAYRHAFHAGNHADVLKHLVLVQLLQHLGQKDKGFRVIDTHAGAGAYSLRTEAANKKLEWLDGIGRLWERTDLPPGVAAYLDQVEVFNGPGVLKNVPGSPSLIRQMLRPQDELHAFEMHPTDLRALEKLMAGTKGVKVHLSDGFAGLNALLPPPTRRGLVLIDPPYEMKTDYGRVLSTVREALAKFPDAVIAVWIPQVQLLDAQQLPQRLRNAVKGVAKKGWLDASLSVVAPQDGGFGLLGSHMFVANPPHTLHTLLATELAWLAEVLGQHPGAKGQLSAGS</sequence>
<protein>
    <recommendedName>
        <fullName evidence="1">Ribosomal RNA large subunit methyltransferase J</fullName>
        <ecNumber evidence="1">2.1.1.266</ecNumber>
    </recommendedName>
    <alternativeName>
        <fullName evidence="1">23S rRNA (adenine(2030)-N6)-methyltransferase</fullName>
    </alternativeName>
    <alternativeName>
        <fullName evidence="1">23S rRNA m6A2030 methyltransferase</fullName>
    </alternativeName>
</protein>
<organism evidence="2 3">
    <name type="scientific">Inhella crocodyli</name>
    <dbReference type="NCBI Taxonomy" id="2499851"/>
    <lineage>
        <taxon>Bacteria</taxon>
        <taxon>Pseudomonadati</taxon>
        <taxon>Pseudomonadota</taxon>
        <taxon>Betaproteobacteria</taxon>
        <taxon>Burkholderiales</taxon>
        <taxon>Sphaerotilaceae</taxon>
        <taxon>Inhella</taxon>
    </lineage>
</organism>
<dbReference type="GO" id="GO:0003723">
    <property type="term" value="F:RNA binding"/>
    <property type="evidence" value="ECO:0007669"/>
    <property type="project" value="UniProtKB-UniRule"/>
</dbReference>
<feature type="site" description="Interaction with substrate rRNA" evidence="1">
    <location>
        <position position="4"/>
    </location>
</feature>
<dbReference type="OrthoDB" id="9791274at2"/>
<dbReference type="RefSeq" id="WP_127682760.1">
    <property type="nucleotide sequence ID" value="NZ_SACM01000002.1"/>
</dbReference>
<dbReference type="GO" id="GO:0036307">
    <property type="term" value="F:23S rRNA (adenine(2030)-N(6))-methyltransferase activity"/>
    <property type="evidence" value="ECO:0007669"/>
    <property type="project" value="UniProtKB-UniRule"/>
</dbReference>
<comment type="caution">
    <text evidence="2">The sequence shown here is derived from an EMBL/GenBank/DDBJ whole genome shotgun (WGS) entry which is preliminary data.</text>
</comment>
<dbReference type="Pfam" id="PF04378">
    <property type="entry name" value="RsmJ"/>
    <property type="match status" value="1"/>
</dbReference>
<dbReference type="InterPro" id="IPR007473">
    <property type="entry name" value="RlmJ"/>
</dbReference>
<dbReference type="SUPFAM" id="SSF53335">
    <property type="entry name" value="S-adenosyl-L-methionine-dependent methyltransferases"/>
    <property type="match status" value="1"/>
</dbReference>
<keyword evidence="1 2" id="KW-0489">Methyltransferase</keyword>
<reference evidence="2 3" key="1">
    <citation type="submission" date="2019-01" db="EMBL/GenBank/DDBJ databases">
        <authorList>
            <person name="Chen W.-M."/>
        </authorList>
    </citation>
    <scope>NUCLEOTIDE SEQUENCE [LARGE SCALE GENOMIC DNA]</scope>
    <source>
        <strain evidence="2 3">CCP-18</strain>
    </source>
</reference>
<feature type="active site" description="Proton acceptor" evidence="1">
    <location>
        <position position="164"/>
    </location>
</feature>
<dbReference type="GO" id="GO:0005829">
    <property type="term" value="C:cytosol"/>
    <property type="evidence" value="ECO:0007669"/>
    <property type="project" value="TreeGrafter"/>
</dbReference>
<accession>A0A3S2XT98</accession>
<feature type="binding site" evidence="1">
    <location>
        <position position="164"/>
    </location>
    <ligand>
        <name>S-adenosyl-L-methionine</name>
        <dbReference type="ChEBI" id="CHEBI:59789"/>
    </ligand>
</feature>
<evidence type="ECO:0000313" key="2">
    <source>
        <dbReference type="EMBL" id="RVT86265.1"/>
    </source>
</evidence>
<dbReference type="Gene3D" id="3.40.50.150">
    <property type="entry name" value="Vaccinia Virus protein VP39"/>
    <property type="match status" value="1"/>
</dbReference>
<evidence type="ECO:0000256" key="1">
    <source>
        <dbReference type="HAMAP-Rule" id="MF_00934"/>
    </source>
</evidence>
<dbReference type="HAMAP" id="MF_00934">
    <property type="entry name" value="23SrRNA_methyltr_J"/>
    <property type="match status" value="1"/>
</dbReference>
<dbReference type="EC" id="2.1.1.266" evidence="1"/>
<proteinExistence type="inferred from homology"/>
<keyword evidence="1" id="KW-0698">rRNA processing</keyword>
<comment type="function">
    <text evidence="1">Specifically methylates the adenine in position 2030 of 23S rRNA.</text>
</comment>
<dbReference type="PANTHER" id="PTHR37426">
    <property type="entry name" value="RIBOSOMAL RNA LARGE SUBUNIT METHYLTRANSFERASE J"/>
    <property type="match status" value="1"/>
</dbReference>
<feature type="binding site" evidence="1">
    <location>
        <begin position="143"/>
        <end position="144"/>
    </location>
    <ligand>
        <name>S-adenosyl-L-methionine</name>
        <dbReference type="ChEBI" id="CHEBI:59789"/>
    </ligand>
</feature>
<feature type="binding site" evidence="1">
    <location>
        <position position="118"/>
    </location>
    <ligand>
        <name>S-adenosyl-L-methionine</name>
        <dbReference type="ChEBI" id="CHEBI:59789"/>
    </ligand>
</feature>
<name>A0A3S2XT98_9BURK</name>
<gene>
    <name evidence="1" type="primary">rlmJ</name>
    <name evidence="2" type="ORF">EOD73_09540</name>
</gene>
<comment type="subunit">
    <text evidence="1">Monomer.</text>
</comment>
<feature type="binding site" evidence="1">
    <location>
        <position position="100"/>
    </location>
    <ligand>
        <name>S-adenosyl-L-methionine</name>
        <dbReference type="ChEBI" id="CHEBI:59789"/>
    </ligand>
</feature>
<dbReference type="EMBL" id="SACM01000002">
    <property type="protein sequence ID" value="RVT86265.1"/>
    <property type="molecule type" value="Genomic_DNA"/>
</dbReference>
<comment type="similarity">
    <text evidence="1">Belongs to the RlmJ family.</text>
</comment>
<evidence type="ECO:0000313" key="3">
    <source>
        <dbReference type="Proteomes" id="UP000288587"/>
    </source>
</evidence>
<dbReference type="GO" id="GO:0070475">
    <property type="term" value="P:rRNA base methylation"/>
    <property type="evidence" value="ECO:0007669"/>
    <property type="project" value="UniProtKB-UniRule"/>
</dbReference>
<dbReference type="AlphaFoldDB" id="A0A3S2XT98"/>
<keyword evidence="1" id="KW-0949">S-adenosyl-L-methionine</keyword>
<keyword evidence="1 2" id="KW-0808">Transferase</keyword>
<feature type="binding site" evidence="1">
    <location>
        <position position="42"/>
    </location>
    <ligand>
        <name>S-adenosyl-L-methionine</name>
        <dbReference type="ChEBI" id="CHEBI:59789"/>
    </ligand>
</feature>
<dbReference type="InterPro" id="IPR029063">
    <property type="entry name" value="SAM-dependent_MTases_sf"/>
</dbReference>
<dbReference type="Proteomes" id="UP000288587">
    <property type="component" value="Unassembled WGS sequence"/>
</dbReference>
<comment type="catalytic activity">
    <reaction evidence="1">
        <text>adenosine(2030) in 23S rRNA + S-adenosyl-L-methionine = N(6)-methyladenosine(2030) in 23S rRNA + S-adenosyl-L-homocysteine + H(+)</text>
        <dbReference type="Rhea" id="RHEA:43736"/>
        <dbReference type="Rhea" id="RHEA-COMP:10668"/>
        <dbReference type="Rhea" id="RHEA-COMP:10669"/>
        <dbReference type="ChEBI" id="CHEBI:15378"/>
        <dbReference type="ChEBI" id="CHEBI:57856"/>
        <dbReference type="ChEBI" id="CHEBI:59789"/>
        <dbReference type="ChEBI" id="CHEBI:74411"/>
        <dbReference type="ChEBI" id="CHEBI:74449"/>
        <dbReference type="EC" id="2.1.1.266"/>
    </reaction>
</comment>
<keyword evidence="3" id="KW-1185">Reference proteome</keyword>
<feature type="binding site" evidence="1">
    <location>
        <position position="19"/>
    </location>
    <ligand>
        <name>S-adenosyl-L-methionine</name>
        <dbReference type="ChEBI" id="CHEBI:59789"/>
    </ligand>
</feature>
<dbReference type="PANTHER" id="PTHR37426:SF1">
    <property type="entry name" value="RIBOSOMAL RNA LARGE SUBUNIT METHYLTRANSFERASE J"/>
    <property type="match status" value="1"/>
</dbReference>